<evidence type="ECO:0000256" key="14">
    <source>
        <dbReference type="ARBA" id="ARBA00049067"/>
    </source>
</evidence>
<reference evidence="17" key="1">
    <citation type="journal article" date="2019" name="Int. J. Syst. Evol. Microbiol.">
        <title>The Global Catalogue of Microorganisms (GCM) 10K type strain sequencing project: providing services to taxonomists for standard genome sequencing and annotation.</title>
        <authorList>
            <consortium name="The Broad Institute Genomics Platform"/>
            <consortium name="The Broad Institute Genome Sequencing Center for Infectious Disease"/>
            <person name="Wu L."/>
            <person name="Ma J."/>
        </authorList>
    </citation>
    <scope>NUCLEOTIDE SEQUENCE [LARGE SCALE GENOMIC DNA]</scope>
    <source>
        <strain evidence="17">JCM 9092</strain>
    </source>
</reference>
<evidence type="ECO:0000256" key="7">
    <source>
        <dbReference type="ARBA" id="ARBA00022679"/>
    </source>
</evidence>
<dbReference type="RefSeq" id="WP_344519740.1">
    <property type="nucleotide sequence ID" value="NZ_BAAAUG010000022.1"/>
</dbReference>
<evidence type="ECO:0000313" key="17">
    <source>
        <dbReference type="Proteomes" id="UP001501637"/>
    </source>
</evidence>
<keyword evidence="10" id="KW-0067">ATP-binding</keyword>
<evidence type="ECO:0000256" key="8">
    <source>
        <dbReference type="ARBA" id="ARBA00022741"/>
    </source>
</evidence>
<proteinExistence type="inferred from homology"/>
<dbReference type="EC" id="2.7.1.175" evidence="4"/>
<keyword evidence="8" id="KW-0547">Nucleotide-binding</keyword>
<comment type="catalytic activity">
    <reaction evidence="14">
        <text>D-maltose + ATP = alpha-maltose 1-phosphate + ADP + H(+)</text>
        <dbReference type="Rhea" id="RHEA:31915"/>
        <dbReference type="ChEBI" id="CHEBI:15378"/>
        <dbReference type="ChEBI" id="CHEBI:17306"/>
        <dbReference type="ChEBI" id="CHEBI:30616"/>
        <dbReference type="ChEBI" id="CHEBI:63576"/>
        <dbReference type="ChEBI" id="CHEBI:456216"/>
        <dbReference type="EC" id="2.7.1.175"/>
    </reaction>
</comment>
<evidence type="ECO:0000256" key="6">
    <source>
        <dbReference type="ARBA" id="ARBA00022600"/>
    </source>
</evidence>
<evidence type="ECO:0000256" key="2">
    <source>
        <dbReference type="ARBA" id="ARBA00006219"/>
    </source>
</evidence>
<evidence type="ECO:0000313" key="16">
    <source>
        <dbReference type="EMBL" id="GAA3092804.1"/>
    </source>
</evidence>
<dbReference type="Proteomes" id="UP001501637">
    <property type="component" value="Unassembled WGS sequence"/>
</dbReference>
<evidence type="ECO:0000256" key="4">
    <source>
        <dbReference type="ARBA" id="ARBA00011962"/>
    </source>
</evidence>
<evidence type="ECO:0000256" key="12">
    <source>
        <dbReference type="ARBA" id="ARBA00023277"/>
    </source>
</evidence>
<evidence type="ECO:0000256" key="13">
    <source>
        <dbReference type="ARBA" id="ARBA00031251"/>
    </source>
</evidence>
<comment type="pathway">
    <text evidence="1">Glycan biosynthesis; glycogen biosynthesis.</text>
</comment>
<dbReference type="SUPFAM" id="SSF56112">
    <property type="entry name" value="Protein kinase-like (PK-like)"/>
    <property type="match status" value="1"/>
</dbReference>
<organism evidence="16 17">
    <name type="scientific">Streptomyces rectiviolaceus</name>
    <dbReference type="NCBI Taxonomy" id="332591"/>
    <lineage>
        <taxon>Bacteria</taxon>
        <taxon>Bacillati</taxon>
        <taxon>Actinomycetota</taxon>
        <taxon>Actinomycetes</taxon>
        <taxon>Kitasatosporales</taxon>
        <taxon>Streptomycetaceae</taxon>
        <taxon>Streptomyces</taxon>
    </lineage>
</organism>
<comment type="similarity">
    <text evidence="2">Belongs to the aminoglycoside phosphotransferase family.</text>
</comment>
<dbReference type="InterPro" id="IPR011009">
    <property type="entry name" value="Kinase-like_dom_sf"/>
</dbReference>
<accession>A0ABP6M9V7</accession>
<dbReference type="Pfam" id="PF18085">
    <property type="entry name" value="Mak_N_cap"/>
    <property type="match status" value="1"/>
</dbReference>
<protein>
    <recommendedName>
        <fullName evidence="5">Maltokinase</fullName>
        <ecNumber evidence="4">2.7.1.175</ecNumber>
    </recommendedName>
    <alternativeName>
        <fullName evidence="13">Maltose-1-phosphate synthase</fullName>
    </alternativeName>
</protein>
<evidence type="ECO:0000256" key="11">
    <source>
        <dbReference type="ARBA" id="ARBA00023056"/>
    </source>
</evidence>
<keyword evidence="11" id="KW-0320">Glycogen biosynthesis</keyword>
<gene>
    <name evidence="16" type="ORF">GCM10010449_15680</name>
</gene>
<comment type="subunit">
    <text evidence="3">Monomer.</text>
</comment>
<sequence length="448" mass="49620">MSSPLLLSYDTEPHPIASPTLAALLSRWLPRQRWFAHRERAVTGVSVTAATELAPDVFHLLVRVEQTGLPQDSACYQLLLGAVTDLPPRLQGCLLGRMEGSHGQDLLVYDALYDPRATILLLDRIRRGGVMGALRFESFPRSAVPAGLMPRVLDAEQSNTSIVYGDEVILKLFRRVQPGINPDLEIPGVLARHGYTRVPPPVAWFHTSQPFWGTLGVVQPFLRGATDGWTLALQSALAQGDFSGHARELGRATGELHVALAESFPVREPAAEHHTRLADQMTHRLLHAAATVPALRSHVPGLREVFIKLATADGGLHLQRIHGDLHLGQVLRADDQWHVVDFEGEPAKPLAERRADRSPIHDIAGMLRSFDYAAHIEKAARPEWATRCRRAFCDGYGATGLFDPQDIPVLLHAHEADRAVYEVLYEATHRPDWITVPLRAVARLARHH</sequence>
<evidence type="ECO:0000259" key="15">
    <source>
        <dbReference type="Pfam" id="PF18085"/>
    </source>
</evidence>
<comment type="caution">
    <text evidence="16">The sequence shown here is derived from an EMBL/GenBank/DDBJ whole genome shotgun (WGS) entry which is preliminary data.</text>
</comment>
<keyword evidence="6" id="KW-0321">Glycogen metabolism</keyword>
<keyword evidence="12" id="KW-0119">Carbohydrate metabolism</keyword>
<name>A0ABP6M9V7_9ACTN</name>
<feature type="domain" description="Maltokinase N-terminal cap" evidence="15">
    <location>
        <begin position="28"/>
        <end position="114"/>
    </location>
</feature>
<evidence type="ECO:0000256" key="9">
    <source>
        <dbReference type="ARBA" id="ARBA00022777"/>
    </source>
</evidence>
<evidence type="ECO:0000256" key="1">
    <source>
        <dbReference type="ARBA" id="ARBA00004964"/>
    </source>
</evidence>
<keyword evidence="17" id="KW-1185">Reference proteome</keyword>
<keyword evidence="9" id="KW-0418">Kinase</keyword>
<dbReference type="Gene3D" id="3.90.1200.10">
    <property type="match status" value="1"/>
</dbReference>
<evidence type="ECO:0000256" key="5">
    <source>
        <dbReference type="ARBA" id="ARBA00013882"/>
    </source>
</evidence>
<keyword evidence="7" id="KW-0808">Transferase</keyword>
<dbReference type="InterPro" id="IPR040999">
    <property type="entry name" value="Mak_N_cap"/>
</dbReference>
<evidence type="ECO:0000256" key="3">
    <source>
        <dbReference type="ARBA" id="ARBA00011245"/>
    </source>
</evidence>
<dbReference type="EMBL" id="BAAAUG010000022">
    <property type="protein sequence ID" value="GAA3092804.1"/>
    <property type="molecule type" value="Genomic_DNA"/>
</dbReference>
<evidence type="ECO:0000256" key="10">
    <source>
        <dbReference type="ARBA" id="ARBA00022840"/>
    </source>
</evidence>